<sequence>MLKTNANAEEGCSSGKHKQGSTKARHLFAKERAANAEPTQHRTPGCPV</sequence>
<dbReference type="Proteomes" id="UP000480185">
    <property type="component" value="Unassembled WGS sequence"/>
</dbReference>
<gene>
    <name evidence="2" type="ORF">GH754_06385</name>
</gene>
<feature type="region of interest" description="Disordered" evidence="1">
    <location>
        <begin position="1"/>
        <end position="48"/>
    </location>
</feature>
<dbReference type="EMBL" id="WJNH01000003">
    <property type="protein sequence ID" value="MRG85960.1"/>
    <property type="molecule type" value="Genomic_DNA"/>
</dbReference>
<protein>
    <submittedName>
        <fullName evidence="2">Uncharacterized protein</fullName>
    </submittedName>
</protein>
<organism evidence="2 3">
    <name type="scientific">Salinibacillus xinjiangensis</name>
    <dbReference type="NCBI Taxonomy" id="1229268"/>
    <lineage>
        <taxon>Bacteria</taxon>
        <taxon>Bacillati</taxon>
        <taxon>Bacillota</taxon>
        <taxon>Bacilli</taxon>
        <taxon>Bacillales</taxon>
        <taxon>Bacillaceae</taxon>
        <taxon>Salinibacillus</taxon>
    </lineage>
</organism>
<dbReference type="RefSeq" id="WP_153727886.1">
    <property type="nucleotide sequence ID" value="NZ_WJNH01000003.1"/>
</dbReference>
<name>A0A6G1X507_9BACI</name>
<proteinExistence type="predicted"/>
<feature type="compositionally biased region" description="Basic residues" evidence="1">
    <location>
        <begin position="15"/>
        <end position="27"/>
    </location>
</feature>
<accession>A0A6G1X507</accession>
<evidence type="ECO:0000313" key="2">
    <source>
        <dbReference type="EMBL" id="MRG85960.1"/>
    </source>
</evidence>
<keyword evidence="3" id="KW-1185">Reference proteome</keyword>
<evidence type="ECO:0000313" key="3">
    <source>
        <dbReference type="Proteomes" id="UP000480185"/>
    </source>
</evidence>
<evidence type="ECO:0000256" key="1">
    <source>
        <dbReference type="SAM" id="MobiDB-lite"/>
    </source>
</evidence>
<reference evidence="2 3" key="1">
    <citation type="submission" date="2019-11" db="EMBL/GenBank/DDBJ databases">
        <authorList>
            <person name="Li J."/>
        </authorList>
    </citation>
    <scope>NUCLEOTIDE SEQUENCE [LARGE SCALE GENOMIC DNA]</scope>
    <source>
        <strain evidence="2 3">J4</strain>
    </source>
</reference>
<comment type="caution">
    <text evidence="2">The sequence shown here is derived from an EMBL/GenBank/DDBJ whole genome shotgun (WGS) entry which is preliminary data.</text>
</comment>
<dbReference type="AlphaFoldDB" id="A0A6G1X507"/>